<feature type="region of interest" description="Disordered" evidence="1">
    <location>
        <begin position="1"/>
        <end position="23"/>
    </location>
</feature>
<dbReference type="WBParaSite" id="TMUE_2000009479.1">
    <property type="protein sequence ID" value="TMUE_2000009479.1"/>
    <property type="gene ID" value="WBGene00300610"/>
</dbReference>
<reference evidence="3" key="1">
    <citation type="submission" date="2019-12" db="UniProtKB">
        <authorList>
            <consortium name="WormBaseParasite"/>
        </authorList>
    </citation>
    <scope>IDENTIFICATION</scope>
</reference>
<keyword evidence="2" id="KW-1185">Reference proteome</keyword>
<evidence type="ECO:0000313" key="3">
    <source>
        <dbReference type="WBParaSite" id="TMUE_2000009479.1"/>
    </source>
</evidence>
<sequence length="179" mass="19151">MSQRKFPLKHFLPPCPSKEGPAQGARIGFAEAASSVNFAKLLPPIVVFRPTRLAAAAWRAAKDSASRRRASRGPVGRRATGNSGAAQGTSSTERRSRSSYEKQLRFLKSLNVFPAPGVQPEPSPSRSRPGGWMGSYTRPKLPKRASKAPERKLPSSRSCLGVAGPCSRGRCPLASLAAE</sequence>
<protein>
    <submittedName>
        <fullName evidence="3">Uncharacterized protein</fullName>
    </submittedName>
</protein>
<dbReference type="AlphaFoldDB" id="A0A5S6QQN1"/>
<feature type="compositionally biased region" description="Basic and acidic residues" evidence="1">
    <location>
        <begin position="92"/>
        <end position="104"/>
    </location>
</feature>
<feature type="region of interest" description="Disordered" evidence="1">
    <location>
        <begin position="60"/>
        <end position="179"/>
    </location>
</feature>
<name>A0A5S6QQN1_TRIMR</name>
<dbReference type="Proteomes" id="UP000046395">
    <property type="component" value="Unassembled WGS sequence"/>
</dbReference>
<accession>A0A5S6QQN1</accession>
<evidence type="ECO:0000256" key="1">
    <source>
        <dbReference type="SAM" id="MobiDB-lite"/>
    </source>
</evidence>
<organism evidence="2 3">
    <name type="scientific">Trichuris muris</name>
    <name type="common">Mouse whipworm</name>
    <dbReference type="NCBI Taxonomy" id="70415"/>
    <lineage>
        <taxon>Eukaryota</taxon>
        <taxon>Metazoa</taxon>
        <taxon>Ecdysozoa</taxon>
        <taxon>Nematoda</taxon>
        <taxon>Enoplea</taxon>
        <taxon>Dorylaimia</taxon>
        <taxon>Trichinellida</taxon>
        <taxon>Trichuridae</taxon>
        <taxon>Trichuris</taxon>
    </lineage>
</organism>
<evidence type="ECO:0000313" key="2">
    <source>
        <dbReference type="Proteomes" id="UP000046395"/>
    </source>
</evidence>
<proteinExistence type="predicted"/>